<feature type="transmembrane region" description="Helical" evidence="2">
    <location>
        <begin position="34"/>
        <end position="53"/>
    </location>
</feature>
<feature type="region of interest" description="Disordered" evidence="1">
    <location>
        <begin position="80"/>
        <end position="125"/>
    </location>
</feature>
<proteinExistence type="predicted"/>
<evidence type="ECO:0000313" key="3">
    <source>
        <dbReference type="EMBL" id="PSM43125.1"/>
    </source>
</evidence>
<dbReference type="AlphaFoldDB" id="A0A2P8QA45"/>
<dbReference type="EMBL" id="PYBJ01000007">
    <property type="protein sequence ID" value="PSM43125.1"/>
    <property type="molecule type" value="Genomic_DNA"/>
</dbReference>
<keyword evidence="2" id="KW-0812">Transmembrane</keyword>
<gene>
    <name evidence="3" type="ORF">C6Y14_13300</name>
</gene>
<sequence>MVRRVAVFAAAVLLPGAFFAVLAAVFFAGASLPGLRFSAAFFAGAFALFFAGARLRGRGFSSSSAASPSASRLSRAESSESSSCSYSSSSYSTSSYSSSGSSSRLRRFLPPTPGTSGTASGTTPASWSCTWLVRPCSRSARPVIWRSTSAPVAALPTPRRSPRSWSPISLNCGLFCSCVETRSASARGLRCIRLPATMVPTAKASFIFFVRPRTYPAPTARPSPSRFIV</sequence>
<feature type="compositionally biased region" description="Low complexity" evidence="1">
    <location>
        <begin position="114"/>
        <end position="125"/>
    </location>
</feature>
<accession>A0A2P8QA45</accession>
<keyword evidence="4" id="KW-1185">Reference proteome</keyword>
<evidence type="ECO:0000256" key="1">
    <source>
        <dbReference type="SAM" id="MobiDB-lite"/>
    </source>
</evidence>
<reference evidence="3 4" key="1">
    <citation type="submission" date="2018-03" db="EMBL/GenBank/DDBJ databases">
        <title>Streptomyces dioscori sp. nov., a novel endophytic actinobacterium isolated from bulbil of Dioscorea bulbifera L.</title>
        <authorList>
            <person name="Zhikuan W."/>
        </authorList>
    </citation>
    <scope>NUCLEOTIDE SEQUENCE [LARGE SCALE GENOMIC DNA]</scope>
    <source>
        <strain evidence="3 4">A217</strain>
    </source>
</reference>
<evidence type="ECO:0000256" key="2">
    <source>
        <dbReference type="SAM" id="Phobius"/>
    </source>
</evidence>
<protein>
    <submittedName>
        <fullName evidence="3">Uncharacterized protein</fullName>
    </submittedName>
</protein>
<evidence type="ECO:0000313" key="4">
    <source>
        <dbReference type="Proteomes" id="UP000240429"/>
    </source>
</evidence>
<name>A0A2P8QA45_9ACTN</name>
<feature type="compositionally biased region" description="Low complexity" evidence="1">
    <location>
        <begin position="80"/>
        <end position="103"/>
    </location>
</feature>
<organism evidence="3 4">
    <name type="scientific">Streptomyces dioscori</name>
    <dbReference type="NCBI Taxonomy" id="2109333"/>
    <lineage>
        <taxon>Bacteria</taxon>
        <taxon>Bacillati</taxon>
        <taxon>Actinomycetota</taxon>
        <taxon>Actinomycetes</taxon>
        <taxon>Kitasatosporales</taxon>
        <taxon>Streptomycetaceae</taxon>
        <taxon>Streptomyces</taxon>
        <taxon>Streptomyces aurantiacus group</taxon>
    </lineage>
</organism>
<comment type="caution">
    <text evidence="3">The sequence shown here is derived from an EMBL/GenBank/DDBJ whole genome shotgun (WGS) entry which is preliminary data.</text>
</comment>
<dbReference type="Proteomes" id="UP000240429">
    <property type="component" value="Unassembled WGS sequence"/>
</dbReference>
<feature type="transmembrane region" description="Helical" evidence="2">
    <location>
        <begin position="7"/>
        <end position="28"/>
    </location>
</feature>
<keyword evidence="2" id="KW-0472">Membrane</keyword>
<keyword evidence="2" id="KW-1133">Transmembrane helix</keyword>